<dbReference type="CDD" id="cd00293">
    <property type="entry name" value="USP-like"/>
    <property type="match status" value="1"/>
</dbReference>
<protein>
    <submittedName>
        <fullName evidence="3">Universal stress protein</fullName>
    </submittedName>
</protein>
<sequence>MKNILFPTDFSENANHALKFALKIAKDFGAKLHILNAYKMPYSSSSPMTRTLLETLEKSAEKDLLSCVNEIGNNPEYKDVEIKTKAIAGDVANSIDLYANKMGIDLIVMGTKGASGLKEVLIGSNAEEVVTHSDKSVLIVPENTNTFQIKRVAFAIDFEEINESTFFGSFISFAKKYNSETLFVNINQNNEVISSTKIENQKSKLEQIFNEVDCSFHSEKHEDIVDGINAFVKNNKCDMLAVLSRKHGFIEKIFHKSISNKLTCHTELPMFVVKEI</sequence>
<dbReference type="AlphaFoldDB" id="A0A5C6RRU6"/>
<dbReference type="InterPro" id="IPR006015">
    <property type="entry name" value="Universal_stress_UspA"/>
</dbReference>
<evidence type="ECO:0000259" key="2">
    <source>
        <dbReference type="Pfam" id="PF00582"/>
    </source>
</evidence>
<gene>
    <name evidence="3" type="ORF">FRY74_11350</name>
</gene>
<dbReference type="Proteomes" id="UP000321721">
    <property type="component" value="Unassembled WGS sequence"/>
</dbReference>
<evidence type="ECO:0000256" key="1">
    <source>
        <dbReference type="ARBA" id="ARBA00008791"/>
    </source>
</evidence>
<name>A0A5C6RRU6_9FLAO</name>
<dbReference type="Pfam" id="PF00582">
    <property type="entry name" value="Usp"/>
    <property type="match status" value="2"/>
</dbReference>
<dbReference type="PANTHER" id="PTHR46268:SF6">
    <property type="entry name" value="UNIVERSAL STRESS PROTEIN UP12"/>
    <property type="match status" value="1"/>
</dbReference>
<feature type="domain" description="UspA" evidence="2">
    <location>
        <begin position="1"/>
        <end position="141"/>
    </location>
</feature>
<dbReference type="OrthoDB" id="9788959at2"/>
<comment type="caution">
    <text evidence="3">The sequence shown here is derived from an EMBL/GenBank/DDBJ whole genome shotgun (WGS) entry which is preliminary data.</text>
</comment>
<evidence type="ECO:0000313" key="4">
    <source>
        <dbReference type="Proteomes" id="UP000321721"/>
    </source>
</evidence>
<dbReference type="SUPFAM" id="SSF52402">
    <property type="entry name" value="Adenine nucleotide alpha hydrolases-like"/>
    <property type="match status" value="2"/>
</dbReference>
<reference evidence="3 4" key="1">
    <citation type="submission" date="2019-08" db="EMBL/GenBank/DDBJ databases">
        <title>Genome of Vicingus serpentipes NCIMB 15042.</title>
        <authorList>
            <person name="Bowman J.P."/>
        </authorList>
    </citation>
    <scope>NUCLEOTIDE SEQUENCE [LARGE SCALE GENOMIC DNA]</scope>
    <source>
        <strain evidence="3 4">NCIMB 15042</strain>
    </source>
</reference>
<dbReference type="InterPro" id="IPR014729">
    <property type="entry name" value="Rossmann-like_a/b/a_fold"/>
</dbReference>
<dbReference type="RefSeq" id="WP_147101704.1">
    <property type="nucleotide sequence ID" value="NZ_VOOS01000005.1"/>
</dbReference>
<organism evidence="3 4">
    <name type="scientific">Vicingus serpentipes</name>
    <dbReference type="NCBI Taxonomy" id="1926625"/>
    <lineage>
        <taxon>Bacteria</taxon>
        <taxon>Pseudomonadati</taxon>
        <taxon>Bacteroidota</taxon>
        <taxon>Flavobacteriia</taxon>
        <taxon>Flavobacteriales</taxon>
        <taxon>Vicingaceae</taxon>
        <taxon>Vicingus</taxon>
    </lineage>
</organism>
<keyword evidence="4" id="KW-1185">Reference proteome</keyword>
<proteinExistence type="inferred from homology"/>
<comment type="similarity">
    <text evidence="1">Belongs to the universal stress protein A family.</text>
</comment>
<evidence type="ECO:0000313" key="3">
    <source>
        <dbReference type="EMBL" id="TXB64380.1"/>
    </source>
</evidence>
<accession>A0A5C6RRU6</accession>
<dbReference type="Gene3D" id="3.40.50.620">
    <property type="entry name" value="HUPs"/>
    <property type="match status" value="2"/>
</dbReference>
<dbReference type="PRINTS" id="PR01438">
    <property type="entry name" value="UNVRSLSTRESS"/>
</dbReference>
<dbReference type="EMBL" id="VOOS01000005">
    <property type="protein sequence ID" value="TXB64380.1"/>
    <property type="molecule type" value="Genomic_DNA"/>
</dbReference>
<dbReference type="InterPro" id="IPR006016">
    <property type="entry name" value="UspA"/>
</dbReference>
<feature type="domain" description="UspA" evidence="2">
    <location>
        <begin position="205"/>
        <end position="274"/>
    </location>
</feature>
<dbReference type="PANTHER" id="PTHR46268">
    <property type="entry name" value="STRESS RESPONSE PROTEIN NHAX"/>
    <property type="match status" value="1"/>
</dbReference>